<reference evidence="9 10" key="1">
    <citation type="submission" date="2018-06" db="EMBL/GenBank/DDBJ databases">
        <authorList>
            <consortium name="Pathogen Informatics"/>
            <person name="Doyle S."/>
        </authorList>
    </citation>
    <scope>NUCLEOTIDE SEQUENCE [LARGE SCALE GENOMIC DNA]</scope>
    <source>
        <strain evidence="9 10">NCTC10254</strain>
    </source>
</reference>
<organism evidence="9 10">
    <name type="scientific">Corynebacterium matruchotii</name>
    <dbReference type="NCBI Taxonomy" id="43768"/>
    <lineage>
        <taxon>Bacteria</taxon>
        <taxon>Bacillati</taxon>
        <taxon>Actinomycetota</taxon>
        <taxon>Actinomycetes</taxon>
        <taxon>Mycobacteriales</taxon>
        <taxon>Corynebacteriaceae</taxon>
        <taxon>Corynebacterium</taxon>
    </lineage>
</organism>
<dbReference type="GO" id="GO:0006825">
    <property type="term" value="P:copper ion transport"/>
    <property type="evidence" value="ECO:0007669"/>
    <property type="project" value="InterPro"/>
</dbReference>
<dbReference type="GO" id="GO:0042597">
    <property type="term" value="C:periplasmic space"/>
    <property type="evidence" value="ECO:0007669"/>
    <property type="project" value="InterPro"/>
</dbReference>
<evidence type="ECO:0000256" key="3">
    <source>
        <dbReference type="ARBA" id="ARBA00022729"/>
    </source>
</evidence>
<keyword evidence="2" id="KW-0479">Metal-binding</keyword>
<dbReference type="EMBL" id="UARK01000023">
    <property type="protein sequence ID" value="SPW30705.1"/>
    <property type="molecule type" value="Genomic_DNA"/>
</dbReference>
<dbReference type="Pfam" id="PF04234">
    <property type="entry name" value="CopC"/>
    <property type="match status" value="1"/>
</dbReference>
<feature type="domain" description="CopC" evidence="8">
    <location>
        <begin position="33"/>
        <end position="128"/>
    </location>
</feature>
<dbReference type="InterPro" id="IPR032694">
    <property type="entry name" value="CopC/D"/>
</dbReference>
<feature type="region of interest" description="Disordered" evidence="5">
    <location>
        <begin position="132"/>
        <end position="153"/>
    </location>
</feature>
<keyword evidence="6" id="KW-1133">Transmembrane helix</keyword>
<evidence type="ECO:0000256" key="1">
    <source>
        <dbReference type="ARBA" id="ARBA00004196"/>
    </source>
</evidence>
<keyword evidence="3 7" id="KW-0732">Signal</keyword>
<dbReference type="InterPro" id="IPR007348">
    <property type="entry name" value="CopC_dom"/>
</dbReference>
<sequence length="193" mass="19781">MGTSVASTNIKRRLAAVLLGCFCAITTTVAHAHDAVVGGSPADGEVLASAPTTVTLEFSGEPKQGFNTMAISNSKGDVLVTGEPTVDGRNVTLAIPENTTLTPDEYTIGFQITSSDGHSTRGKTTFTIAGERVASSATSDTTPATDAPTDPTAELMAGPWGKVAGGVGILLVLAMIVMILARNRMGKKSQESD</sequence>
<evidence type="ECO:0000256" key="6">
    <source>
        <dbReference type="SAM" id="Phobius"/>
    </source>
</evidence>
<dbReference type="SUPFAM" id="SSF81296">
    <property type="entry name" value="E set domains"/>
    <property type="match status" value="1"/>
</dbReference>
<feature type="chain" id="PRO_5043215394" evidence="7">
    <location>
        <begin position="33"/>
        <end position="193"/>
    </location>
</feature>
<protein>
    <submittedName>
        <fullName evidence="9">Copper resistance protein CopC</fullName>
    </submittedName>
</protein>
<dbReference type="InterPro" id="IPR014756">
    <property type="entry name" value="Ig_E-set"/>
</dbReference>
<dbReference type="GO" id="GO:0046688">
    <property type="term" value="P:response to copper ion"/>
    <property type="evidence" value="ECO:0007669"/>
    <property type="project" value="InterPro"/>
</dbReference>
<gene>
    <name evidence="9" type="primary">copC</name>
    <name evidence="9" type="ORF">NCTC10254_01806</name>
</gene>
<proteinExistence type="predicted"/>
<dbReference type="Gene3D" id="2.60.40.1220">
    <property type="match status" value="1"/>
</dbReference>
<evidence type="ECO:0000256" key="2">
    <source>
        <dbReference type="ARBA" id="ARBA00022723"/>
    </source>
</evidence>
<evidence type="ECO:0000256" key="4">
    <source>
        <dbReference type="ARBA" id="ARBA00023008"/>
    </source>
</evidence>
<dbReference type="GO" id="GO:0030313">
    <property type="term" value="C:cell envelope"/>
    <property type="evidence" value="ECO:0007669"/>
    <property type="project" value="UniProtKB-SubCell"/>
</dbReference>
<comment type="subcellular location">
    <subcellularLocation>
        <location evidence="1">Cell envelope</location>
    </subcellularLocation>
</comment>
<keyword evidence="6" id="KW-0812">Transmembrane</keyword>
<dbReference type="GeneID" id="84574018"/>
<keyword evidence="6" id="KW-0472">Membrane</keyword>
<dbReference type="AlphaFoldDB" id="A0A6H9XN02"/>
<evidence type="ECO:0000313" key="9">
    <source>
        <dbReference type="EMBL" id="SPW30705.1"/>
    </source>
</evidence>
<dbReference type="InterPro" id="IPR014755">
    <property type="entry name" value="Cu-Rt/internalin_Ig-like"/>
</dbReference>
<dbReference type="PANTHER" id="PTHR34820">
    <property type="entry name" value="INNER MEMBRANE PROTEIN YEBZ"/>
    <property type="match status" value="1"/>
</dbReference>
<keyword evidence="4" id="KW-0186">Copper</keyword>
<dbReference type="Proteomes" id="UP000249886">
    <property type="component" value="Unassembled WGS sequence"/>
</dbReference>
<dbReference type="RefSeq" id="WP_005525935.1">
    <property type="nucleotide sequence ID" value="NZ_CP050134.2"/>
</dbReference>
<evidence type="ECO:0000313" key="10">
    <source>
        <dbReference type="Proteomes" id="UP000249886"/>
    </source>
</evidence>
<comment type="caution">
    <text evidence="9">The sequence shown here is derived from an EMBL/GenBank/DDBJ whole genome shotgun (WGS) entry which is preliminary data.</text>
</comment>
<feature type="compositionally biased region" description="Low complexity" evidence="5">
    <location>
        <begin position="134"/>
        <end position="153"/>
    </location>
</feature>
<evidence type="ECO:0000256" key="7">
    <source>
        <dbReference type="SAM" id="SignalP"/>
    </source>
</evidence>
<dbReference type="GO" id="GO:0005886">
    <property type="term" value="C:plasma membrane"/>
    <property type="evidence" value="ECO:0007669"/>
    <property type="project" value="TreeGrafter"/>
</dbReference>
<dbReference type="PANTHER" id="PTHR34820:SF4">
    <property type="entry name" value="INNER MEMBRANE PROTEIN YEBZ"/>
    <property type="match status" value="1"/>
</dbReference>
<feature type="signal peptide" evidence="7">
    <location>
        <begin position="1"/>
        <end position="32"/>
    </location>
</feature>
<feature type="transmembrane region" description="Helical" evidence="6">
    <location>
        <begin position="163"/>
        <end position="181"/>
    </location>
</feature>
<name>A0A6H9XN02_9CORY</name>
<evidence type="ECO:0000256" key="5">
    <source>
        <dbReference type="SAM" id="MobiDB-lite"/>
    </source>
</evidence>
<evidence type="ECO:0000259" key="8">
    <source>
        <dbReference type="Pfam" id="PF04234"/>
    </source>
</evidence>
<dbReference type="GO" id="GO:0005507">
    <property type="term" value="F:copper ion binding"/>
    <property type="evidence" value="ECO:0007669"/>
    <property type="project" value="InterPro"/>
</dbReference>
<accession>A0A6H9XN02</accession>